<feature type="region of interest" description="Disordered" evidence="2">
    <location>
        <begin position="26"/>
        <end position="89"/>
    </location>
</feature>
<keyword evidence="3" id="KW-0732">Signal</keyword>
<feature type="chain" id="PRO_5038131114" evidence="3">
    <location>
        <begin position="25"/>
        <end position="264"/>
    </location>
</feature>
<feature type="signal peptide" evidence="3">
    <location>
        <begin position="1"/>
        <end position="24"/>
    </location>
</feature>
<evidence type="ECO:0000256" key="2">
    <source>
        <dbReference type="SAM" id="MobiDB-lite"/>
    </source>
</evidence>
<evidence type="ECO:0000256" key="3">
    <source>
        <dbReference type="SAM" id="SignalP"/>
    </source>
</evidence>
<gene>
    <name evidence="4" type="ORF">HZA61_08730</name>
</gene>
<accession>A0A933W356</accession>
<comment type="caution">
    <text evidence="4">The sequence shown here is derived from an EMBL/GenBank/DDBJ whole genome shotgun (WGS) entry which is preliminary data.</text>
</comment>
<feature type="compositionally biased region" description="Low complexity" evidence="2">
    <location>
        <begin position="26"/>
        <end position="54"/>
    </location>
</feature>
<protein>
    <submittedName>
        <fullName evidence="4">Uncharacterized protein</fullName>
    </submittedName>
</protein>
<evidence type="ECO:0000313" key="5">
    <source>
        <dbReference type="Proteomes" id="UP000696931"/>
    </source>
</evidence>
<feature type="compositionally biased region" description="Pro residues" evidence="2">
    <location>
        <begin position="55"/>
        <end position="66"/>
    </location>
</feature>
<dbReference type="EMBL" id="JACRIW010000058">
    <property type="protein sequence ID" value="MBI5169558.1"/>
    <property type="molecule type" value="Genomic_DNA"/>
</dbReference>
<organism evidence="4 5">
    <name type="scientific">Eiseniibacteriota bacterium</name>
    <dbReference type="NCBI Taxonomy" id="2212470"/>
    <lineage>
        <taxon>Bacteria</taxon>
        <taxon>Candidatus Eiseniibacteriota</taxon>
    </lineage>
</organism>
<proteinExistence type="predicted"/>
<dbReference type="Proteomes" id="UP000696931">
    <property type="component" value="Unassembled WGS sequence"/>
</dbReference>
<evidence type="ECO:0000256" key="1">
    <source>
        <dbReference type="SAM" id="Coils"/>
    </source>
</evidence>
<dbReference type="AlphaFoldDB" id="A0A933W356"/>
<reference evidence="4" key="1">
    <citation type="submission" date="2020-07" db="EMBL/GenBank/DDBJ databases">
        <title>Huge and variable diversity of episymbiotic CPR bacteria and DPANN archaea in groundwater ecosystems.</title>
        <authorList>
            <person name="He C.Y."/>
            <person name="Keren R."/>
            <person name="Whittaker M."/>
            <person name="Farag I.F."/>
            <person name="Doudna J."/>
            <person name="Cate J.H.D."/>
            <person name="Banfield J.F."/>
        </authorList>
    </citation>
    <scope>NUCLEOTIDE SEQUENCE</scope>
    <source>
        <strain evidence="4">NC_groundwater_1813_Pr3_B-0.1um_71_17</strain>
    </source>
</reference>
<keyword evidence="1" id="KW-0175">Coiled coil</keyword>
<feature type="coiled-coil region" evidence="1">
    <location>
        <begin position="105"/>
        <end position="146"/>
    </location>
</feature>
<sequence length="264" mass="28278">MSRFGFTASFVLAASLVAASAALAQTDPPAAPDSTSSSAPAEVPAAVPDSSVALPPTPPPAPPATPQSPASLLGANSPRPARPHQMTPRAEGAIRQELDQHALVISAADADLAAAKKRRAEAKATVEIKKREIDVLEARIKAAKTAKDEPTRQSFEGEKKRQEAMREFFQKTEDVEEAAMDEAKARGDWARAAVRAAQLEMALVGRAGVALNDSDGGLFKQEQQWFEARKVAGAAQEKLANKVQSWMDRKQKLYRAWADFLAGK</sequence>
<evidence type="ECO:0000313" key="4">
    <source>
        <dbReference type="EMBL" id="MBI5169558.1"/>
    </source>
</evidence>
<name>A0A933W356_UNCEI</name>